<protein>
    <submittedName>
        <fullName evidence="1">Uncharacterized protein</fullName>
    </submittedName>
</protein>
<proteinExistence type="predicted"/>
<reference evidence="1 2" key="1">
    <citation type="journal article" date="2022" name="DNA Res.">
        <title>Chromosomal-level genome assembly of the orchid tree Bauhinia variegata (Leguminosae; Cercidoideae) supports the allotetraploid origin hypothesis of Bauhinia.</title>
        <authorList>
            <person name="Zhong Y."/>
            <person name="Chen Y."/>
            <person name="Zheng D."/>
            <person name="Pang J."/>
            <person name="Liu Y."/>
            <person name="Luo S."/>
            <person name="Meng S."/>
            <person name="Qian L."/>
            <person name="Wei D."/>
            <person name="Dai S."/>
            <person name="Zhou R."/>
        </authorList>
    </citation>
    <scope>NUCLEOTIDE SEQUENCE [LARGE SCALE GENOMIC DNA]</scope>
    <source>
        <strain evidence="1">BV-YZ2020</strain>
    </source>
</reference>
<dbReference type="Proteomes" id="UP000828941">
    <property type="component" value="Chromosome 14"/>
</dbReference>
<name>A0ACB9KHG6_BAUVA</name>
<evidence type="ECO:0000313" key="2">
    <source>
        <dbReference type="Proteomes" id="UP000828941"/>
    </source>
</evidence>
<dbReference type="EMBL" id="CM039439">
    <property type="protein sequence ID" value="KAI4296576.1"/>
    <property type="molecule type" value="Genomic_DNA"/>
</dbReference>
<evidence type="ECO:0000313" key="1">
    <source>
        <dbReference type="EMBL" id="KAI4296576.1"/>
    </source>
</evidence>
<comment type="caution">
    <text evidence="1">The sequence shown here is derived from an EMBL/GenBank/DDBJ whole genome shotgun (WGS) entry which is preliminary data.</text>
</comment>
<accession>A0ACB9KHG6</accession>
<keyword evidence="2" id="KW-1185">Reference proteome</keyword>
<sequence length="621" mass="69578">MGFSFRIRLINALLLLSLIYLDSGSARSIITSAKSIRDPETLSSNDNAFVLGFFSPQNSTNRYLGIWYLNESNVIWVANRNQPLRNSSGIFTISQDGNLVLLNGNKQVVWSSNVSNIASHSTAELLDTGNLILQDVNKEEIIWESFQHPTDTFVPKMKLSTNIITGKKVQMTSWKSPSDPSNGSFSFSVEMLGIPELFIWNKTKPYWRSGPWNGREFLGISKMKPNHLYGITMDREEEGTIYATFSFPHGTSDYAIFVMNSRGTVVEKDWKNKEEFTNTIYPSNECDIYGFCGSFGTCKILNSPICSCLKGFKPKITEEWSKQNWKSGCVRRAPLQCERVQDGGEVGKSDGFLKLEKTKVPDFAELSTFAVSEDICRNQCLLNCSCKAYAYDAGIGCMTWNGDLVDIQRFTEGGADLYIKLAYSELNKQISMIVIGAVAFSAIVGTIIAATCSYFLWTWAFKYSAGRKQTEHQIQRMIADTKQYKLEELPLYDFKKVASATNDFHPANLLGKGGFGLVYKAWKLWSEENIKALIDPEISNPVFENQIVRCIHIGLLCVQELAVERPCMTTVVSMLNSEIVNLPAPGQAAFVQKKNSLDLVIQEDQGTNLTSHVTLSEVRGR</sequence>
<organism evidence="1 2">
    <name type="scientific">Bauhinia variegata</name>
    <name type="common">Purple orchid tree</name>
    <name type="synonym">Phanera variegata</name>
    <dbReference type="NCBI Taxonomy" id="167791"/>
    <lineage>
        <taxon>Eukaryota</taxon>
        <taxon>Viridiplantae</taxon>
        <taxon>Streptophyta</taxon>
        <taxon>Embryophyta</taxon>
        <taxon>Tracheophyta</taxon>
        <taxon>Spermatophyta</taxon>
        <taxon>Magnoliopsida</taxon>
        <taxon>eudicotyledons</taxon>
        <taxon>Gunneridae</taxon>
        <taxon>Pentapetalae</taxon>
        <taxon>rosids</taxon>
        <taxon>fabids</taxon>
        <taxon>Fabales</taxon>
        <taxon>Fabaceae</taxon>
        <taxon>Cercidoideae</taxon>
        <taxon>Cercideae</taxon>
        <taxon>Bauhiniinae</taxon>
        <taxon>Bauhinia</taxon>
    </lineage>
</organism>
<gene>
    <name evidence="1" type="ORF">L6164_036525</name>
</gene>